<gene>
    <name evidence="5" type="ORF">GBAR_LOCUS9198</name>
</gene>
<comment type="similarity">
    <text evidence="2">Belongs to the TRAPP small subunits family. Sedlin subfamily.</text>
</comment>
<evidence type="ECO:0000313" key="6">
    <source>
        <dbReference type="Proteomes" id="UP001174909"/>
    </source>
</evidence>
<comment type="caution">
    <text evidence="5">The sequence shown here is derived from an EMBL/GenBank/DDBJ whole genome shotgun (WGS) entry which is preliminary data.</text>
</comment>
<dbReference type="Pfam" id="PF04628">
    <property type="entry name" value="Sedlin_N"/>
    <property type="match status" value="1"/>
</dbReference>
<dbReference type="GO" id="GO:0048471">
    <property type="term" value="C:perinuclear region of cytoplasm"/>
    <property type="evidence" value="ECO:0007669"/>
    <property type="project" value="UniProtKB-SubCell"/>
</dbReference>
<evidence type="ECO:0000256" key="2">
    <source>
        <dbReference type="ARBA" id="ARBA00006626"/>
    </source>
</evidence>
<evidence type="ECO:0000256" key="4">
    <source>
        <dbReference type="ARBA" id="ARBA00024408"/>
    </source>
</evidence>
<evidence type="ECO:0000256" key="3">
    <source>
        <dbReference type="ARBA" id="ARBA00022892"/>
    </source>
</evidence>
<evidence type="ECO:0000313" key="5">
    <source>
        <dbReference type="EMBL" id="CAI8014743.1"/>
    </source>
</evidence>
<dbReference type="GO" id="GO:0006888">
    <property type="term" value="P:endoplasmic reticulum to Golgi vesicle-mediated transport"/>
    <property type="evidence" value="ECO:0007669"/>
    <property type="project" value="InterPro"/>
</dbReference>
<dbReference type="PANTHER" id="PTHR12403">
    <property type="entry name" value="TRAFFICKING PROTEIN PARTICLE COMPLEX SUBUNIT 2"/>
    <property type="match status" value="1"/>
</dbReference>
<name>A0AA35RND4_GEOBA</name>
<dbReference type="SUPFAM" id="SSF64356">
    <property type="entry name" value="SNARE-like"/>
    <property type="match status" value="1"/>
</dbReference>
<reference evidence="5" key="1">
    <citation type="submission" date="2023-03" db="EMBL/GenBank/DDBJ databases">
        <authorList>
            <person name="Steffen K."/>
            <person name="Cardenas P."/>
        </authorList>
    </citation>
    <scope>NUCLEOTIDE SEQUENCE</scope>
</reference>
<comment type="subcellular location">
    <subcellularLocation>
        <location evidence="1">Cytoplasm</location>
        <location evidence="1">Perinuclear region</location>
    </subcellularLocation>
</comment>
<keyword evidence="6" id="KW-1185">Reference proteome</keyword>
<dbReference type="InterPro" id="IPR044760">
    <property type="entry name" value="TRAPPC2L"/>
</dbReference>
<dbReference type="Gene3D" id="3.30.450.70">
    <property type="match status" value="1"/>
</dbReference>
<dbReference type="InterPro" id="IPR011012">
    <property type="entry name" value="Longin-like_dom_sf"/>
</dbReference>
<dbReference type="AlphaFoldDB" id="A0AA35RND4"/>
<keyword evidence="3" id="KW-0931">ER-Golgi transport</keyword>
<dbReference type="InterPro" id="IPR006722">
    <property type="entry name" value="Sedlin"/>
</dbReference>
<sequence length="150" mass="16990">MAAVCVAVISKQNFPLYLRSVNPQNEADLQFQYLVHASIDVVEEKVSTLGTPKAGQDPREHYLGLLYPSEQYKVYGYATNTRVKFILVVENTTSQSRDTEMKMLFKNLHVAYADMLCNPFYTPGQKITSRTFNNAVSSIFQMSKGFTSKE</sequence>
<dbReference type="Proteomes" id="UP001174909">
    <property type="component" value="Unassembled WGS sequence"/>
</dbReference>
<organism evidence="5 6">
    <name type="scientific">Geodia barretti</name>
    <name type="common">Barrett's horny sponge</name>
    <dbReference type="NCBI Taxonomy" id="519541"/>
    <lineage>
        <taxon>Eukaryota</taxon>
        <taxon>Metazoa</taxon>
        <taxon>Porifera</taxon>
        <taxon>Demospongiae</taxon>
        <taxon>Heteroscleromorpha</taxon>
        <taxon>Tetractinellida</taxon>
        <taxon>Astrophorina</taxon>
        <taxon>Geodiidae</taxon>
        <taxon>Geodia</taxon>
    </lineage>
</organism>
<dbReference type="CDD" id="cd14854">
    <property type="entry name" value="TRAPPC2L"/>
    <property type="match status" value="1"/>
</dbReference>
<proteinExistence type="inferred from homology"/>
<dbReference type="EMBL" id="CASHTH010001390">
    <property type="protein sequence ID" value="CAI8014743.1"/>
    <property type="molecule type" value="Genomic_DNA"/>
</dbReference>
<protein>
    <recommendedName>
        <fullName evidence="4">Trafficking protein particle complex subunit 2-like protein</fullName>
    </recommendedName>
</protein>
<accession>A0AA35RND4</accession>
<evidence type="ECO:0000256" key="1">
    <source>
        <dbReference type="ARBA" id="ARBA00004556"/>
    </source>
</evidence>
<keyword evidence="3" id="KW-0813">Transport</keyword>